<evidence type="ECO:0000313" key="2">
    <source>
        <dbReference type="Proteomes" id="UP001238163"/>
    </source>
</evidence>
<sequence length="44" mass="5032">MRKRSVYTPALRWDNLQETHGQSPPNHSTLISADLCGSVFHRSH</sequence>
<accession>A0AAE4APG0</accession>
<comment type="caution">
    <text evidence="1">The sequence shown here is derived from an EMBL/GenBank/DDBJ whole genome shotgun (WGS) entry which is preliminary data.</text>
</comment>
<dbReference type="Proteomes" id="UP001238163">
    <property type="component" value="Unassembled WGS sequence"/>
</dbReference>
<evidence type="ECO:0000313" key="1">
    <source>
        <dbReference type="EMBL" id="MDQ0291294.1"/>
    </source>
</evidence>
<gene>
    <name evidence="1" type="ORF">J3R75_003401</name>
</gene>
<keyword evidence="2" id="KW-1185">Reference proteome</keyword>
<protein>
    <submittedName>
        <fullName evidence="1">Uncharacterized protein</fullName>
    </submittedName>
</protein>
<dbReference type="RefSeq" id="WP_307263872.1">
    <property type="nucleotide sequence ID" value="NZ_JAUSVL010000001.1"/>
</dbReference>
<proteinExistence type="predicted"/>
<reference evidence="1" key="1">
    <citation type="submission" date="2023-07" db="EMBL/GenBank/DDBJ databases">
        <title>Genomic Encyclopedia of Type Strains, Phase IV (KMG-IV): sequencing the most valuable type-strain genomes for metagenomic binning, comparative biology and taxonomic classification.</title>
        <authorList>
            <person name="Goeker M."/>
        </authorList>
    </citation>
    <scope>NUCLEOTIDE SEQUENCE</scope>
    <source>
        <strain evidence="1">DSM 24202</strain>
    </source>
</reference>
<organism evidence="1 2">
    <name type="scientific">Oligosphaera ethanolica</name>
    <dbReference type="NCBI Taxonomy" id="760260"/>
    <lineage>
        <taxon>Bacteria</taxon>
        <taxon>Pseudomonadati</taxon>
        <taxon>Lentisphaerota</taxon>
        <taxon>Oligosphaeria</taxon>
        <taxon>Oligosphaerales</taxon>
        <taxon>Oligosphaeraceae</taxon>
        <taxon>Oligosphaera</taxon>
    </lineage>
</organism>
<dbReference type="AlphaFoldDB" id="A0AAE4APG0"/>
<name>A0AAE4APG0_9BACT</name>
<dbReference type="EMBL" id="JAUSVL010000001">
    <property type="protein sequence ID" value="MDQ0291294.1"/>
    <property type="molecule type" value="Genomic_DNA"/>
</dbReference>